<sequence>MKMNEALHLFRIFKSNRKIKLKKLDLKDAVKVKI</sequence>
<protein>
    <submittedName>
        <fullName evidence="1">Uncharacterized protein</fullName>
    </submittedName>
</protein>
<accession>A0A0G9K414</accession>
<gene>
    <name evidence="1" type="ORF">AA20_05445</name>
</gene>
<organism evidence="1 2">
    <name type="scientific">Aliarcobacter butzleri L348</name>
    <dbReference type="NCBI Taxonomy" id="1447256"/>
    <lineage>
        <taxon>Bacteria</taxon>
        <taxon>Pseudomonadati</taxon>
        <taxon>Campylobacterota</taxon>
        <taxon>Epsilonproteobacteria</taxon>
        <taxon>Campylobacterales</taxon>
        <taxon>Arcobacteraceae</taxon>
        <taxon>Aliarcobacter</taxon>
    </lineage>
</organism>
<name>A0A0G9K414_9BACT</name>
<dbReference type="EMBL" id="JAIQ01000083">
    <property type="protein sequence ID" value="KLE00600.1"/>
    <property type="molecule type" value="Genomic_DNA"/>
</dbReference>
<proteinExistence type="predicted"/>
<evidence type="ECO:0000313" key="2">
    <source>
        <dbReference type="Proteomes" id="UP000035514"/>
    </source>
</evidence>
<dbReference type="PATRIC" id="fig|1447256.3.peg.1058"/>
<reference evidence="1 2" key="1">
    <citation type="submission" date="2014-01" db="EMBL/GenBank/DDBJ databases">
        <title>Development of a Comparative Genomic Fingerprinting Assay for High Resolution Genotyping of Arcobacter butzleri.</title>
        <authorList>
            <person name="Webb A.L."/>
            <person name="Inglis G.D."/>
            <person name="Kruczkiewicz P."/>
            <person name="Selinger L.B."/>
            <person name="Taboada E.N."/>
        </authorList>
    </citation>
    <scope>NUCLEOTIDE SEQUENCE [LARGE SCALE GENOMIC DNA]</scope>
    <source>
        <strain evidence="1 2">L348</strain>
    </source>
</reference>
<evidence type="ECO:0000313" key="1">
    <source>
        <dbReference type="EMBL" id="KLE00600.1"/>
    </source>
</evidence>
<comment type="caution">
    <text evidence="1">The sequence shown here is derived from an EMBL/GenBank/DDBJ whole genome shotgun (WGS) entry which is preliminary data.</text>
</comment>
<dbReference type="AlphaFoldDB" id="A0A0G9K414"/>
<dbReference type="Proteomes" id="UP000035514">
    <property type="component" value="Unassembled WGS sequence"/>
</dbReference>